<dbReference type="SUPFAM" id="SSF52935">
    <property type="entry name" value="PK C-terminal domain-like"/>
    <property type="match status" value="1"/>
</dbReference>
<keyword evidence="8 14" id="KW-0418">Kinase</keyword>
<dbReference type="GO" id="GO:0016301">
    <property type="term" value="F:kinase activity"/>
    <property type="evidence" value="ECO:0007669"/>
    <property type="project" value="UniProtKB-KW"/>
</dbReference>
<keyword evidence="17" id="KW-1185">Reference proteome</keyword>
<evidence type="ECO:0000256" key="1">
    <source>
        <dbReference type="ARBA" id="ARBA00001958"/>
    </source>
</evidence>
<organism evidence="16 17">
    <name type="scientific">Ostreobium quekettii</name>
    <dbReference type="NCBI Taxonomy" id="121088"/>
    <lineage>
        <taxon>Eukaryota</taxon>
        <taxon>Viridiplantae</taxon>
        <taxon>Chlorophyta</taxon>
        <taxon>core chlorophytes</taxon>
        <taxon>Ulvophyceae</taxon>
        <taxon>TCBD clade</taxon>
        <taxon>Bryopsidales</taxon>
        <taxon>Ostreobineae</taxon>
        <taxon>Ostreobiaceae</taxon>
        <taxon>Ostreobium</taxon>
    </lineage>
</organism>
<dbReference type="Pfam" id="PF00224">
    <property type="entry name" value="PK"/>
    <property type="match status" value="1"/>
</dbReference>
<dbReference type="InterPro" id="IPR015793">
    <property type="entry name" value="Pyrv_Knase_brl"/>
</dbReference>
<dbReference type="GO" id="GO:0005524">
    <property type="term" value="F:ATP binding"/>
    <property type="evidence" value="ECO:0007669"/>
    <property type="project" value="UniProtKB-KW"/>
</dbReference>
<dbReference type="InterPro" id="IPR040442">
    <property type="entry name" value="Pyrv_kinase-like_dom_sf"/>
</dbReference>
<keyword evidence="11 14" id="KW-0324">Glycolysis</keyword>
<dbReference type="NCBIfam" id="TIGR01064">
    <property type="entry name" value="pyruv_kin"/>
    <property type="match status" value="1"/>
</dbReference>
<dbReference type="InterPro" id="IPR015795">
    <property type="entry name" value="Pyrv_Knase_C"/>
</dbReference>
<evidence type="ECO:0000256" key="12">
    <source>
        <dbReference type="ARBA" id="ARBA00023317"/>
    </source>
</evidence>
<dbReference type="Gene3D" id="2.40.33.10">
    <property type="entry name" value="PK beta-barrel domain-like"/>
    <property type="match status" value="1"/>
</dbReference>
<dbReference type="InterPro" id="IPR015813">
    <property type="entry name" value="Pyrv/PenolPyrv_kinase-like_dom"/>
</dbReference>
<evidence type="ECO:0000256" key="7">
    <source>
        <dbReference type="ARBA" id="ARBA00022741"/>
    </source>
</evidence>
<dbReference type="Gene3D" id="3.20.20.60">
    <property type="entry name" value="Phosphoenolpyruvate-binding domains"/>
    <property type="match status" value="1"/>
</dbReference>
<protein>
    <recommendedName>
        <fullName evidence="4 14">Pyruvate kinase</fullName>
        <ecNumber evidence="4 14">2.7.1.40</ecNumber>
    </recommendedName>
</protein>
<comment type="similarity">
    <text evidence="3 14">Belongs to the pyruvate kinase family.</text>
</comment>
<dbReference type="InterPro" id="IPR015806">
    <property type="entry name" value="Pyrv_Knase_insert_dom_sf"/>
</dbReference>
<dbReference type="GO" id="GO:0000287">
    <property type="term" value="F:magnesium ion binding"/>
    <property type="evidence" value="ECO:0007669"/>
    <property type="project" value="InterPro"/>
</dbReference>
<dbReference type="AlphaFoldDB" id="A0A8S1IYH2"/>
<reference evidence="16" key="1">
    <citation type="submission" date="2020-12" db="EMBL/GenBank/DDBJ databases">
        <authorList>
            <person name="Iha C."/>
        </authorList>
    </citation>
    <scope>NUCLEOTIDE SEQUENCE</scope>
</reference>
<evidence type="ECO:0000256" key="6">
    <source>
        <dbReference type="ARBA" id="ARBA00022723"/>
    </source>
</evidence>
<keyword evidence="10 14" id="KW-0460">Magnesium</keyword>
<evidence type="ECO:0000313" key="17">
    <source>
        <dbReference type="Proteomes" id="UP000708148"/>
    </source>
</evidence>
<accession>A0A8S1IYH2</accession>
<evidence type="ECO:0000256" key="13">
    <source>
        <dbReference type="ARBA" id="ARBA00048152"/>
    </source>
</evidence>
<evidence type="ECO:0000256" key="14">
    <source>
        <dbReference type="RuleBase" id="RU000504"/>
    </source>
</evidence>
<keyword evidence="5 14" id="KW-0808">Transferase</keyword>
<evidence type="ECO:0000256" key="11">
    <source>
        <dbReference type="ARBA" id="ARBA00023152"/>
    </source>
</evidence>
<evidence type="ECO:0000256" key="5">
    <source>
        <dbReference type="ARBA" id="ARBA00022679"/>
    </source>
</evidence>
<comment type="cofactor">
    <cofactor evidence="1">
        <name>K(+)</name>
        <dbReference type="ChEBI" id="CHEBI:29103"/>
    </cofactor>
</comment>
<proteinExistence type="inferred from homology"/>
<keyword evidence="12" id="KW-0670">Pyruvate</keyword>
<dbReference type="GO" id="GO:0004743">
    <property type="term" value="F:pyruvate kinase activity"/>
    <property type="evidence" value="ECO:0007669"/>
    <property type="project" value="UniProtKB-EC"/>
</dbReference>
<dbReference type="InterPro" id="IPR036918">
    <property type="entry name" value="Pyrv_Knase_C_sf"/>
</dbReference>
<evidence type="ECO:0000256" key="2">
    <source>
        <dbReference type="ARBA" id="ARBA00004997"/>
    </source>
</evidence>
<dbReference type="SUPFAM" id="SSF51621">
    <property type="entry name" value="Phosphoenolpyruvate/pyruvate domain"/>
    <property type="match status" value="1"/>
</dbReference>
<sequence>MSVRGFFAPPDSLQSILEVDKDTKYPAKTKVACTLGPKSRDVPVLEQLLNEGMAIARIDFSWGSKEHHQETLDNLRKAVRHTKKLCGVIMDTQGPEILVMNRGTKPIHLERGAMVALTCNQSAQASAKILPISCPAFDWFDVRPGAPVFIGQYLATGSETTSALLTVNKVTKDTVECTCNNAAILEGLRLTIHFMGTPSKGPILSDSDVDVIKTWGVQNKIDFLSLSFCRGAEDVKTCRKLLDSCGLKSTKILAKIETRLGLSNLSDILPEADGILFSRGHLGVEIDAEKMCRIQKMVLQECNQVGKPVIVTRVLDTMTDTPRPTRAEATDVANLVLDGTDCILLGAETFRGHYPVETVKTTAAICRQAEKAYDSEAFYQSLVEDTTGQEGEWTGTTLESLASSAVRGAVKLNAALIIAFTITGRTAKTLAKYRPPMPILSVVFPRLHTDALKWTFTGEAEAHQIMISRGVFPLLADPSLGGTTEAESMEGSMLSRAIAHATNKQWIKRGDRIVVLQCPRKNEDFNFRESGVVKFITVTDEVLDAAVSTYNTHTTAVQELRPRLFRYQSKKGSFKTEPVLMRVSAEGGERTVTSFPLATIRAEDNMRASSGDEDGLLSADTESDDDAVAVVGMR</sequence>
<dbReference type="GO" id="GO:0030955">
    <property type="term" value="F:potassium ion binding"/>
    <property type="evidence" value="ECO:0007669"/>
    <property type="project" value="InterPro"/>
</dbReference>
<evidence type="ECO:0000313" key="16">
    <source>
        <dbReference type="EMBL" id="CAD7700000.1"/>
    </source>
</evidence>
<keyword evidence="6" id="KW-0479">Metal-binding</keyword>
<dbReference type="OrthoDB" id="108365at2759"/>
<comment type="caution">
    <text evidence="16">The sequence shown here is derived from an EMBL/GenBank/DDBJ whole genome shotgun (WGS) entry which is preliminary data.</text>
</comment>
<dbReference type="PROSITE" id="PS50835">
    <property type="entry name" value="IG_LIKE"/>
    <property type="match status" value="1"/>
</dbReference>
<comment type="pathway">
    <text evidence="2 14">Carbohydrate degradation; glycolysis; pyruvate from D-glyceraldehyde 3-phosphate: step 5/5.</text>
</comment>
<evidence type="ECO:0000259" key="15">
    <source>
        <dbReference type="PROSITE" id="PS50835"/>
    </source>
</evidence>
<keyword evidence="7" id="KW-0547">Nucleotide-binding</keyword>
<dbReference type="InterPro" id="IPR001697">
    <property type="entry name" value="Pyr_Knase"/>
</dbReference>
<name>A0A8S1IYH2_9CHLO</name>
<dbReference type="InterPro" id="IPR007110">
    <property type="entry name" value="Ig-like_dom"/>
</dbReference>
<dbReference type="Gene3D" id="3.40.1380.20">
    <property type="entry name" value="Pyruvate kinase, C-terminal domain"/>
    <property type="match status" value="1"/>
</dbReference>
<dbReference type="PANTHER" id="PTHR11817">
    <property type="entry name" value="PYRUVATE KINASE"/>
    <property type="match status" value="1"/>
</dbReference>
<keyword evidence="9" id="KW-0067">ATP-binding</keyword>
<dbReference type="EC" id="2.7.1.40" evidence="4 14"/>
<gene>
    <name evidence="16" type="ORF">OSTQU699_LOCUS5359</name>
</gene>
<comment type="catalytic activity">
    <reaction evidence="13 14">
        <text>pyruvate + ATP = phosphoenolpyruvate + ADP + H(+)</text>
        <dbReference type="Rhea" id="RHEA:18157"/>
        <dbReference type="ChEBI" id="CHEBI:15361"/>
        <dbReference type="ChEBI" id="CHEBI:15378"/>
        <dbReference type="ChEBI" id="CHEBI:30616"/>
        <dbReference type="ChEBI" id="CHEBI:58702"/>
        <dbReference type="ChEBI" id="CHEBI:456216"/>
        <dbReference type="EC" id="2.7.1.40"/>
    </reaction>
</comment>
<dbReference type="EMBL" id="CAJHUC010001151">
    <property type="protein sequence ID" value="CAD7700000.1"/>
    <property type="molecule type" value="Genomic_DNA"/>
</dbReference>
<evidence type="ECO:0000256" key="4">
    <source>
        <dbReference type="ARBA" id="ARBA00012142"/>
    </source>
</evidence>
<evidence type="ECO:0000256" key="3">
    <source>
        <dbReference type="ARBA" id="ARBA00008663"/>
    </source>
</evidence>
<evidence type="ECO:0000256" key="9">
    <source>
        <dbReference type="ARBA" id="ARBA00022840"/>
    </source>
</evidence>
<evidence type="ECO:0000256" key="10">
    <source>
        <dbReference type="ARBA" id="ARBA00022842"/>
    </source>
</evidence>
<dbReference type="Pfam" id="PF02887">
    <property type="entry name" value="PK_C"/>
    <property type="match status" value="1"/>
</dbReference>
<evidence type="ECO:0000256" key="8">
    <source>
        <dbReference type="ARBA" id="ARBA00022777"/>
    </source>
</evidence>
<dbReference type="Proteomes" id="UP000708148">
    <property type="component" value="Unassembled WGS sequence"/>
</dbReference>
<feature type="domain" description="Ig-like" evidence="15">
    <location>
        <begin position="95"/>
        <end position="191"/>
    </location>
</feature>
<dbReference type="PRINTS" id="PR01050">
    <property type="entry name" value="PYRUVTKNASE"/>
</dbReference>